<protein>
    <recommendedName>
        <fullName evidence="1">GIY-YIG domain-containing protein</fullName>
    </recommendedName>
</protein>
<name>A0AAD5LXM3_PARTN</name>
<sequence length="139" mass="15630">MRGLAIRQRLATSLAIASMSKVDSISDASPAITLLYGGWMSVDTVYLISCKACSDKYVGETGKPLYIRIEEHLADKRPNRGNTSLGTHREQKHDGVVFEIEVTILAHERETSALEFWKHFRLTPQSDYKPQGGMARYRS</sequence>
<dbReference type="Proteomes" id="UP001196413">
    <property type="component" value="Unassembled WGS sequence"/>
</dbReference>
<dbReference type="Gene3D" id="3.40.1440.10">
    <property type="entry name" value="GIY-YIG endonuclease"/>
    <property type="match status" value="1"/>
</dbReference>
<reference evidence="2" key="1">
    <citation type="submission" date="2021-06" db="EMBL/GenBank/DDBJ databases">
        <title>Parelaphostrongylus tenuis whole genome reference sequence.</title>
        <authorList>
            <person name="Garwood T.J."/>
            <person name="Larsen P.A."/>
            <person name="Fountain-Jones N.M."/>
            <person name="Garbe J.R."/>
            <person name="Macchietto M.G."/>
            <person name="Kania S.A."/>
            <person name="Gerhold R.W."/>
            <person name="Richards J.E."/>
            <person name="Wolf T.M."/>
        </authorList>
    </citation>
    <scope>NUCLEOTIDE SEQUENCE</scope>
    <source>
        <strain evidence="2">MNPRO001-30</strain>
        <tissue evidence="2">Meninges</tissue>
    </source>
</reference>
<evidence type="ECO:0000313" key="3">
    <source>
        <dbReference type="Proteomes" id="UP001196413"/>
    </source>
</evidence>
<accession>A0AAD5LXM3</accession>
<evidence type="ECO:0000313" key="2">
    <source>
        <dbReference type="EMBL" id="KAJ1346943.1"/>
    </source>
</evidence>
<organism evidence="2 3">
    <name type="scientific">Parelaphostrongylus tenuis</name>
    <name type="common">Meningeal worm</name>
    <dbReference type="NCBI Taxonomy" id="148309"/>
    <lineage>
        <taxon>Eukaryota</taxon>
        <taxon>Metazoa</taxon>
        <taxon>Ecdysozoa</taxon>
        <taxon>Nematoda</taxon>
        <taxon>Chromadorea</taxon>
        <taxon>Rhabditida</taxon>
        <taxon>Rhabditina</taxon>
        <taxon>Rhabditomorpha</taxon>
        <taxon>Strongyloidea</taxon>
        <taxon>Metastrongylidae</taxon>
        <taxon>Parelaphostrongylus</taxon>
    </lineage>
</organism>
<gene>
    <name evidence="2" type="ORF">KIN20_001876</name>
</gene>
<dbReference type="Pfam" id="PF01541">
    <property type="entry name" value="GIY-YIG"/>
    <property type="match status" value="1"/>
</dbReference>
<dbReference type="InterPro" id="IPR035901">
    <property type="entry name" value="GIY-YIG_endonuc_sf"/>
</dbReference>
<comment type="caution">
    <text evidence="2">The sequence shown here is derived from an EMBL/GenBank/DDBJ whole genome shotgun (WGS) entry which is preliminary data.</text>
</comment>
<keyword evidence="3" id="KW-1185">Reference proteome</keyword>
<feature type="domain" description="GIY-YIG" evidence="1">
    <location>
        <begin position="45"/>
        <end position="99"/>
    </location>
</feature>
<dbReference type="AlphaFoldDB" id="A0AAD5LXM3"/>
<evidence type="ECO:0000259" key="1">
    <source>
        <dbReference type="Pfam" id="PF01541"/>
    </source>
</evidence>
<proteinExistence type="predicted"/>
<dbReference type="InterPro" id="IPR000305">
    <property type="entry name" value="GIY-YIG_endonuc"/>
</dbReference>
<dbReference type="EMBL" id="JAHQIW010000243">
    <property type="protein sequence ID" value="KAJ1346943.1"/>
    <property type="molecule type" value="Genomic_DNA"/>
</dbReference>